<keyword evidence="4" id="KW-0472">Membrane</keyword>
<name>A0ABM8PRF8_9HYPH</name>
<protein>
    <submittedName>
        <fullName evidence="6">Polysaccharide biosynthesis protein</fullName>
    </submittedName>
</protein>
<keyword evidence="4" id="KW-0812">Transmembrane</keyword>
<evidence type="ECO:0000259" key="5">
    <source>
        <dbReference type="Pfam" id="PF13807"/>
    </source>
</evidence>
<evidence type="ECO:0000313" key="7">
    <source>
        <dbReference type="Proteomes" id="UP000606921"/>
    </source>
</evidence>
<evidence type="ECO:0000256" key="1">
    <source>
        <dbReference type="ARBA" id="ARBA00022741"/>
    </source>
</evidence>
<keyword evidence="2" id="KW-0067">ATP-binding</keyword>
<sequence length="727" mass="78981">MIHSSMQLSTPQNSIPKLFAIVWDRVPVLLACLLASLFLTSIAYLSAPSRYRSEVVLALDARKVQALPTESSVVSPLPQESPALRTELDIIGSRVMAQRVFTDLQEKGIIIAGQQSKSARVDESASSSDAPMPELSEHAKRVVEDLVNHVRVVNDGRSYTIYISYDAGNPSYAAMVANAFGEAYIDYQMDLQHTATRRVSEWLAERLISLREKLEASERAVTAFREEAGLAEIGEVTLEGQQLSGLNTEFTNLQARAAAAKARLETALEIQRGGESLGMIEVLSSPAIQQLRSEQARIARAITEISESGARKNSQLPQLESQLASLKRQIAAEISQVVDSLRNEIAVNAKQQEQMVIKLKELQDAIAANGQKTVKLRQLEREAAANRTIYEAYLGRYKQTVEQEGIAAPEARIISRAMPSSKPISPNPVLWAIMALLGGTIAGVGAALLLSLSNRSVRSISVLQQKTGLPVIGRIPKVPPGRLGKERQPFSDSMALCSAFLDLHAHIRLEDKARVIAVTSSVEREGRSFITANLAKSLALSGLRVIVVDADLRTPSMHREFDLAPSQDLARAVVIEDTTHVPIQRDHLAGVDVVLSQTSVTSREAILGTRRLAPLIADLRDRYDLVLIDTPAASDGVNMTRVAMVADAVVLVTQQGRVNPDILQNAVITLKVSGKHIAGIILNGIGTLNDGAQSRQEIFLGLLGLARFFRRTKRPIPSRPLVATAGG</sequence>
<dbReference type="EMBL" id="CABFWF030000013">
    <property type="protein sequence ID" value="CAD7044442.1"/>
    <property type="molecule type" value="Genomic_DNA"/>
</dbReference>
<proteinExistence type="predicted"/>
<dbReference type="Pfam" id="PF13807">
    <property type="entry name" value="GNVR"/>
    <property type="match status" value="1"/>
</dbReference>
<dbReference type="SUPFAM" id="SSF52540">
    <property type="entry name" value="P-loop containing nucleoside triphosphate hydrolases"/>
    <property type="match status" value="1"/>
</dbReference>
<dbReference type="CDD" id="cd05387">
    <property type="entry name" value="BY-kinase"/>
    <property type="match status" value="1"/>
</dbReference>
<keyword evidence="4" id="KW-1133">Transmembrane helix</keyword>
<accession>A0ABM8PRF8</accession>
<organism evidence="6 7">
    <name type="scientific">Pseudorhizobium endolithicum</name>
    <dbReference type="NCBI Taxonomy" id="1191678"/>
    <lineage>
        <taxon>Bacteria</taxon>
        <taxon>Pseudomonadati</taxon>
        <taxon>Pseudomonadota</taxon>
        <taxon>Alphaproteobacteria</taxon>
        <taxon>Hyphomicrobiales</taxon>
        <taxon>Rhizobiaceae</taxon>
        <taxon>Rhizobium/Agrobacterium group</taxon>
        <taxon>Pseudorhizobium</taxon>
    </lineage>
</organism>
<evidence type="ECO:0000313" key="6">
    <source>
        <dbReference type="EMBL" id="CAD7044442.1"/>
    </source>
</evidence>
<keyword evidence="3" id="KW-0175">Coiled coil</keyword>
<gene>
    <name evidence="6" type="ORF">REJC140_03820</name>
</gene>
<feature type="transmembrane region" description="Helical" evidence="4">
    <location>
        <begin position="429"/>
        <end position="450"/>
    </location>
</feature>
<dbReference type="PANTHER" id="PTHR32309">
    <property type="entry name" value="TYROSINE-PROTEIN KINASE"/>
    <property type="match status" value="1"/>
</dbReference>
<dbReference type="InterPro" id="IPR027417">
    <property type="entry name" value="P-loop_NTPase"/>
</dbReference>
<reference evidence="6 7" key="1">
    <citation type="submission" date="2020-11" db="EMBL/GenBank/DDBJ databases">
        <authorList>
            <person name="Lassalle F."/>
        </authorList>
    </citation>
    <scope>NUCLEOTIDE SEQUENCE [LARGE SCALE GENOMIC DNA]</scope>
    <source>
        <strain evidence="6 7">JC140</strain>
    </source>
</reference>
<dbReference type="InterPro" id="IPR033756">
    <property type="entry name" value="YlxH/NBP35"/>
</dbReference>
<comment type="caution">
    <text evidence="6">The sequence shown here is derived from an EMBL/GenBank/DDBJ whole genome shotgun (WGS) entry which is preliminary data.</text>
</comment>
<keyword evidence="7" id="KW-1185">Reference proteome</keyword>
<keyword evidence="1" id="KW-0547">Nucleotide-binding</keyword>
<dbReference type="Pfam" id="PF10609">
    <property type="entry name" value="ParA"/>
    <property type="match status" value="1"/>
</dbReference>
<feature type="coiled-coil region" evidence="3">
    <location>
        <begin position="207"/>
        <end position="263"/>
    </location>
</feature>
<dbReference type="InterPro" id="IPR005702">
    <property type="entry name" value="Wzc-like_C"/>
</dbReference>
<evidence type="ECO:0000256" key="4">
    <source>
        <dbReference type="SAM" id="Phobius"/>
    </source>
</evidence>
<dbReference type="InterPro" id="IPR050445">
    <property type="entry name" value="Bact_polysacc_biosynth/exp"/>
</dbReference>
<dbReference type="InterPro" id="IPR032807">
    <property type="entry name" value="GNVR"/>
</dbReference>
<dbReference type="Proteomes" id="UP000606921">
    <property type="component" value="Unassembled WGS sequence"/>
</dbReference>
<dbReference type="PANTHER" id="PTHR32309:SF13">
    <property type="entry name" value="FERRIC ENTEROBACTIN TRANSPORT PROTEIN FEPE"/>
    <property type="match status" value="1"/>
</dbReference>
<evidence type="ECO:0000256" key="3">
    <source>
        <dbReference type="SAM" id="Coils"/>
    </source>
</evidence>
<feature type="domain" description="Tyrosine-protein kinase G-rich" evidence="5">
    <location>
        <begin position="376"/>
        <end position="449"/>
    </location>
</feature>
<dbReference type="Gene3D" id="3.40.50.300">
    <property type="entry name" value="P-loop containing nucleotide triphosphate hydrolases"/>
    <property type="match status" value="1"/>
</dbReference>
<evidence type="ECO:0000256" key="2">
    <source>
        <dbReference type="ARBA" id="ARBA00022840"/>
    </source>
</evidence>